<dbReference type="Proteomes" id="UP000035642">
    <property type="component" value="Unassembled WGS sequence"/>
</dbReference>
<proteinExistence type="predicted"/>
<sequence length="179" mass="20008">LVSCVRQSQINVVLFGITQFIILHAQIKGARIIPLVSSISVYKEKMDADVNVYLSPEQEELANVMNFKRASSTASFASDLVSSLAASVTQTDSYDSSLSEPSGQEIDLDEEMEKVRLTEHLNTSEGSLRDEKEEEAQYRRARLSFREVANEVLTKMVDVGHEHVRSSIVWPSKETLTIS</sequence>
<evidence type="ECO:0000313" key="2">
    <source>
        <dbReference type="WBParaSite" id="ACAC_0001308401-mRNA-1"/>
    </source>
</evidence>
<evidence type="ECO:0000313" key="1">
    <source>
        <dbReference type="Proteomes" id="UP000035642"/>
    </source>
</evidence>
<reference evidence="2" key="2">
    <citation type="submission" date="2017-02" db="UniProtKB">
        <authorList>
            <consortium name="WormBaseParasite"/>
        </authorList>
    </citation>
    <scope>IDENTIFICATION</scope>
</reference>
<accession>A0A0K0DMY1</accession>
<reference evidence="1" key="1">
    <citation type="submission" date="2012-09" db="EMBL/GenBank/DDBJ databases">
        <authorList>
            <person name="Martin A.A."/>
        </authorList>
    </citation>
    <scope>NUCLEOTIDE SEQUENCE</scope>
</reference>
<dbReference type="WBParaSite" id="ACAC_0001308401-mRNA-1">
    <property type="protein sequence ID" value="ACAC_0001308401-mRNA-1"/>
    <property type="gene ID" value="ACAC_0001308401"/>
</dbReference>
<keyword evidence="1" id="KW-1185">Reference proteome</keyword>
<protein>
    <submittedName>
        <fullName evidence="2">EFR3B</fullName>
    </submittedName>
</protein>
<dbReference type="AlphaFoldDB" id="A0A0K0DMY1"/>
<name>A0A0K0DMY1_ANGCA</name>
<organism evidence="1 2">
    <name type="scientific">Angiostrongylus cantonensis</name>
    <name type="common">Rat lungworm</name>
    <dbReference type="NCBI Taxonomy" id="6313"/>
    <lineage>
        <taxon>Eukaryota</taxon>
        <taxon>Metazoa</taxon>
        <taxon>Ecdysozoa</taxon>
        <taxon>Nematoda</taxon>
        <taxon>Chromadorea</taxon>
        <taxon>Rhabditida</taxon>
        <taxon>Rhabditina</taxon>
        <taxon>Rhabditomorpha</taxon>
        <taxon>Strongyloidea</taxon>
        <taxon>Metastrongylidae</taxon>
        <taxon>Angiostrongylus</taxon>
    </lineage>
</organism>